<feature type="domain" description="Rhamnogalacturonan I lyase beta-sheet" evidence="2">
    <location>
        <begin position="28"/>
        <end position="118"/>
    </location>
</feature>
<dbReference type="AlphaFoldDB" id="A0A9N9Z201"/>
<keyword evidence="5" id="KW-1185">Reference proteome</keyword>
<comment type="caution">
    <text evidence="4">The sequence shown here is derived from an EMBL/GenBank/DDBJ whole genome shotgun (WGS) entry which is preliminary data.</text>
</comment>
<feature type="domain" description="Rhamnogalacturonan lyase family 11 C-terminal" evidence="3">
    <location>
        <begin position="145"/>
        <end position="590"/>
    </location>
</feature>
<evidence type="ECO:0008006" key="6">
    <source>
        <dbReference type="Google" id="ProtNLM"/>
    </source>
</evidence>
<evidence type="ECO:0000256" key="1">
    <source>
        <dbReference type="SAM" id="SignalP"/>
    </source>
</evidence>
<dbReference type="InterPro" id="IPR041624">
    <property type="entry name" value="RGI_lyase"/>
</dbReference>
<gene>
    <name evidence="4" type="ORF">CSOL1703_00013687</name>
</gene>
<reference evidence="5" key="1">
    <citation type="submission" date="2019-06" db="EMBL/GenBank/DDBJ databases">
        <authorList>
            <person name="Broberg M."/>
        </authorList>
    </citation>
    <scope>NUCLEOTIDE SEQUENCE [LARGE SCALE GENOMIC DNA]</scope>
</reference>
<name>A0A9N9Z201_9HYPO</name>
<feature type="chain" id="PRO_5040423798" description="Rhamnogalacturonan I lyase beta-sheet domain-containing protein" evidence="1">
    <location>
        <begin position="27"/>
        <end position="597"/>
    </location>
</feature>
<dbReference type="PANTHER" id="PTHR43118:SF1">
    <property type="entry name" value="RHAMNOGALACTURONAN LYASE (EUROFUNG)"/>
    <property type="match status" value="1"/>
</dbReference>
<evidence type="ECO:0000259" key="3">
    <source>
        <dbReference type="Pfam" id="PF21348"/>
    </source>
</evidence>
<accession>A0A9N9Z201</accession>
<dbReference type="OrthoDB" id="3665757at2759"/>
<dbReference type="Proteomes" id="UP000775872">
    <property type="component" value="Unassembled WGS sequence"/>
</dbReference>
<dbReference type="Gene3D" id="2.60.40.10">
    <property type="entry name" value="Immunoglobulins"/>
    <property type="match status" value="1"/>
</dbReference>
<protein>
    <recommendedName>
        <fullName evidence="6">Rhamnogalacturonan I lyase beta-sheet domain-containing protein</fullName>
    </recommendedName>
</protein>
<dbReference type="InterPro" id="IPR049366">
    <property type="entry name" value="RGL11_C"/>
</dbReference>
<dbReference type="InterPro" id="IPR034641">
    <property type="entry name" value="RGL11"/>
</dbReference>
<reference evidence="4 5" key="2">
    <citation type="submission" date="2021-10" db="EMBL/GenBank/DDBJ databases">
        <authorList>
            <person name="Piombo E."/>
        </authorList>
    </citation>
    <scope>NUCLEOTIDE SEQUENCE [LARGE SCALE GENOMIC DNA]</scope>
</reference>
<keyword evidence="1" id="KW-0732">Signal</keyword>
<proteinExistence type="predicted"/>
<dbReference type="EMBL" id="CABFOC020000031">
    <property type="protein sequence ID" value="CAH0047670.1"/>
    <property type="molecule type" value="Genomic_DNA"/>
</dbReference>
<dbReference type="PANTHER" id="PTHR43118">
    <property type="entry name" value="RHAMNOGALACTURONAN LYASE (EUROFUNG)"/>
    <property type="match status" value="1"/>
</dbReference>
<sequence length="597" mass="65993">MMPTWSRTLPAIVAFAFMSLLPIAGAKRALENLGRGVVAVRSSEQEVFISWRLLALDDADIGFNVYRASDGGNSEKINTDVLTGGTNFVDGTADLGVSNIYRIRSVVDGKETDESHPFTLSGDTAAEPLVRFPVQDTGPIRYLWVGDLDGDGEYDYVLDRTSDTQSIEAYHRNGTLLWSVALGPNSENQNNISPGSTAISVGHWDGVTVYDFDQDGKAEVALRIANGVTFGNGETFENADDNEQFMAILDGETGALRSKERIPDDFIADGPMGARLGVGYLDGQTPHLVAYMKNRREDKGFNLMYTAWTFDGEKIKLAWKYLRPKIGTLSDGHNTRIIDVDGDGKDEIHEIGFSLNGDGSLRYNLSALGIVHGDRFHIAKMDPERDGLQGYGIQQDNPSLLMEYYYDADKGSLIWEHYGDEVGDVGRGMAGDIDPNYPGMEVWSFEGVYNAAENKLTSDEGAGPWPHLGLFWDGDNLMELFNNGKIEKWNPSTQVVNRLVTVGHYGGKPANGVNPAFHGDILGDWREEAIVVNENYTELLIFTTNIETDIRLYTLPHNPAYRNSMTLKGYVQSHHVDYFIGHEMKTPPTPDITYVGV</sequence>
<organism evidence="4 5">
    <name type="scientific">Clonostachys solani</name>
    <dbReference type="NCBI Taxonomy" id="160281"/>
    <lineage>
        <taxon>Eukaryota</taxon>
        <taxon>Fungi</taxon>
        <taxon>Dikarya</taxon>
        <taxon>Ascomycota</taxon>
        <taxon>Pezizomycotina</taxon>
        <taxon>Sordariomycetes</taxon>
        <taxon>Hypocreomycetidae</taxon>
        <taxon>Hypocreales</taxon>
        <taxon>Bionectriaceae</taxon>
        <taxon>Clonostachys</taxon>
    </lineage>
</organism>
<feature type="signal peptide" evidence="1">
    <location>
        <begin position="1"/>
        <end position="26"/>
    </location>
</feature>
<evidence type="ECO:0000313" key="5">
    <source>
        <dbReference type="Proteomes" id="UP000775872"/>
    </source>
</evidence>
<dbReference type="InterPro" id="IPR013783">
    <property type="entry name" value="Ig-like_fold"/>
</dbReference>
<dbReference type="InterPro" id="IPR028994">
    <property type="entry name" value="Integrin_alpha_N"/>
</dbReference>
<evidence type="ECO:0000259" key="2">
    <source>
        <dbReference type="Pfam" id="PF18370"/>
    </source>
</evidence>
<dbReference type="SUPFAM" id="SSF69318">
    <property type="entry name" value="Integrin alpha N-terminal domain"/>
    <property type="match status" value="1"/>
</dbReference>
<dbReference type="Pfam" id="PF18370">
    <property type="entry name" value="RGI_lyase"/>
    <property type="match status" value="1"/>
</dbReference>
<evidence type="ECO:0000313" key="4">
    <source>
        <dbReference type="EMBL" id="CAH0047670.1"/>
    </source>
</evidence>
<dbReference type="Pfam" id="PF21348">
    <property type="entry name" value="RGL11_C"/>
    <property type="match status" value="1"/>
</dbReference>